<dbReference type="PANTHER" id="PTHR11690">
    <property type="entry name" value="AMILORIDE-SENSITIVE SODIUM CHANNEL-RELATED"/>
    <property type="match status" value="1"/>
</dbReference>
<comment type="similarity">
    <text evidence="11">Belongs to the amiloride-sensitive sodium channel (TC 1.A.6) family.</text>
</comment>
<dbReference type="RefSeq" id="XP_022103084.1">
    <property type="nucleotide sequence ID" value="XM_022247392.1"/>
</dbReference>
<evidence type="ECO:0000256" key="5">
    <source>
        <dbReference type="ARBA" id="ARBA00022989"/>
    </source>
</evidence>
<evidence type="ECO:0000256" key="12">
    <source>
        <dbReference type="SAM" id="Phobius"/>
    </source>
</evidence>
<keyword evidence="10 11" id="KW-0407">Ion channel</keyword>
<keyword evidence="9 11" id="KW-0739">Sodium transport</keyword>
<evidence type="ECO:0000313" key="14">
    <source>
        <dbReference type="RefSeq" id="XP_022103084.1"/>
    </source>
</evidence>
<sequence length="494" mass="56416">MYAWTEGTKTPNLLGDQESIFSIGSPDFTVRSTIINMEDKETKGNNCRSQTCSADVDRRSFADRFREFANSTTFHGISNVTNSKHNGIRRLFWSLIVIGVSSWLVTGITQTVIEFFKYPVTSAISINYVDSMTFPAVTICNFNQFRRSVIPDDQVDFINKLYGLDPEAPTDLNISDFEITGLTRDQYEDLFAAMSHQLETMLSECVWRSSETCTVQNFTRRFTDHGICFTFNDPKNGSEILQVNSAGTRNGLFLRLYADTEEYMFSENTAAGFRMLLHPQGVAPLVKELGFSVSPGFESSISVRQTLVESLPQPYESNCTNSTLRYSDTYTVPSCRFECKVEYVVDKCGCRDYRWPGPAPICNPQEQFKCVYPQEAEFLRQNVECSCPVSCETKTYESRISLGYWPAGHVTEFVEAHMNLTEEYVRKNYLDVYIFFEELMYLKIEQKEAYSTSSLQSNIGGYMGLLCGMSLITVLEWADFTLVSIIRRFRSRKE</sequence>
<keyword evidence="6" id="KW-0915">Sodium</keyword>
<dbReference type="OrthoDB" id="6502088at2759"/>
<proteinExistence type="inferred from homology"/>
<keyword evidence="4 11" id="KW-0812">Transmembrane</keyword>
<dbReference type="Proteomes" id="UP000694845">
    <property type="component" value="Unplaced"/>
</dbReference>
<keyword evidence="13" id="KW-1185">Reference proteome</keyword>
<protein>
    <submittedName>
        <fullName evidence="14">Acid-sensing ion channel 1C-like</fullName>
    </submittedName>
</protein>
<accession>A0A8B7ZBM6</accession>
<dbReference type="PROSITE" id="PS01206">
    <property type="entry name" value="ASC"/>
    <property type="match status" value="1"/>
</dbReference>
<name>A0A8B7ZBM6_ACAPL</name>
<dbReference type="OMA" id="SSENWSM"/>
<keyword evidence="8 12" id="KW-0472">Membrane</keyword>
<dbReference type="AlphaFoldDB" id="A0A8B7ZBM6"/>
<evidence type="ECO:0000256" key="2">
    <source>
        <dbReference type="ARBA" id="ARBA00022448"/>
    </source>
</evidence>
<dbReference type="GO" id="GO:0005886">
    <property type="term" value="C:plasma membrane"/>
    <property type="evidence" value="ECO:0007669"/>
    <property type="project" value="TreeGrafter"/>
</dbReference>
<keyword evidence="7 11" id="KW-0406">Ion transport</keyword>
<evidence type="ECO:0000256" key="6">
    <source>
        <dbReference type="ARBA" id="ARBA00023053"/>
    </source>
</evidence>
<feature type="transmembrane region" description="Helical" evidence="12">
    <location>
        <begin position="91"/>
        <end position="113"/>
    </location>
</feature>
<keyword evidence="2 11" id="KW-0813">Transport</keyword>
<gene>
    <name evidence="14" type="primary">LOC110985923</name>
</gene>
<evidence type="ECO:0000256" key="9">
    <source>
        <dbReference type="ARBA" id="ARBA00023201"/>
    </source>
</evidence>
<comment type="subcellular location">
    <subcellularLocation>
        <location evidence="1">Membrane</location>
        <topology evidence="1">Multi-pass membrane protein</topology>
    </subcellularLocation>
</comment>
<dbReference type="Gene3D" id="2.60.470.10">
    <property type="entry name" value="Acid-sensing ion channels like domains"/>
    <property type="match status" value="1"/>
</dbReference>
<evidence type="ECO:0000313" key="13">
    <source>
        <dbReference type="Proteomes" id="UP000694845"/>
    </source>
</evidence>
<evidence type="ECO:0000256" key="11">
    <source>
        <dbReference type="RuleBase" id="RU000679"/>
    </source>
</evidence>
<dbReference type="GeneID" id="110985923"/>
<keyword evidence="5 12" id="KW-1133">Transmembrane helix</keyword>
<dbReference type="PRINTS" id="PR01078">
    <property type="entry name" value="AMINACHANNEL"/>
</dbReference>
<dbReference type="GO" id="GO:0015280">
    <property type="term" value="F:ligand-gated sodium channel activity"/>
    <property type="evidence" value="ECO:0007669"/>
    <property type="project" value="TreeGrafter"/>
</dbReference>
<dbReference type="KEGG" id="aplc:110985923"/>
<evidence type="ECO:0000256" key="3">
    <source>
        <dbReference type="ARBA" id="ARBA00022461"/>
    </source>
</evidence>
<evidence type="ECO:0000256" key="4">
    <source>
        <dbReference type="ARBA" id="ARBA00022692"/>
    </source>
</evidence>
<organism evidence="13 14">
    <name type="scientific">Acanthaster planci</name>
    <name type="common">Crown-of-thorns starfish</name>
    <dbReference type="NCBI Taxonomy" id="133434"/>
    <lineage>
        <taxon>Eukaryota</taxon>
        <taxon>Metazoa</taxon>
        <taxon>Echinodermata</taxon>
        <taxon>Eleutherozoa</taxon>
        <taxon>Asterozoa</taxon>
        <taxon>Asteroidea</taxon>
        <taxon>Valvatacea</taxon>
        <taxon>Valvatida</taxon>
        <taxon>Acanthasteridae</taxon>
        <taxon>Acanthaster</taxon>
    </lineage>
</organism>
<evidence type="ECO:0000256" key="8">
    <source>
        <dbReference type="ARBA" id="ARBA00023136"/>
    </source>
</evidence>
<keyword evidence="3 11" id="KW-0894">Sodium channel</keyword>
<dbReference type="Gene3D" id="1.10.287.770">
    <property type="entry name" value="YojJ-like"/>
    <property type="match status" value="1"/>
</dbReference>
<evidence type="ECO:0000256" key="10">
    <source>
        <dbReference type="ARBA" id="ARBA00023303"/>
    </source>
</evidence>
<evidence type="ECO:0000256" key="7">
    <source>
        <dbReference type="ARBA" id="ARBA00023065"/>
    </source>
</evidence>
<dbReference type="Pfam" id="PF00858">
    <property type="entry name" value="ASC"/>
    <property type="match status" value="1"/>
</dbReference>
<reference evidence="14" key="1">
    <citation type="submission" date="2025-08" db="UniProtKB">
        <authorList>
            <consortium name="RefSeq"/>
        </authorList>
    </citation>
    <scope>IDENTIFICATION</scope>
</reference>
<dbReference type="InterPro" id="IPR020903">
    <property type="entry name" value="ENaC_CS"/>
</dbReference>
<dbReference type="InterPro" id="IPR001873">
    <property type="entry name" value="ENaC"/>
</dbReference>
<evidence type="ECO:0000256" key="1">
    <source>
        <dbReference type="ARBA" id="ARBA00004141"/>
    </source>
</evidence>